<dbReference type="AlphaFoldDB" id="A0A8T0V213"/>
<protein>
    <submittedName>
        <fullName evidence="1">Uncharacterized protein</fullName>
    </submittedName>
</protein>
<reference evidence="1" key="1">
    <citation type="submission" date="2020-05" db="EMBL/GenBank/DDBJ databases">
        <title>WGS assembly of Panicum virgatum.</title>
        <authorList>
            <person name="Lovell J.T."/>
            <person name="Jenkins J."/>
            <person name="Shu S."/>
            <person name="Juenger T.E."/>
            <person name="Schmutz J."/>
        </authorList>
    </citation>
    <scope>NUCLEOTIDE SEQUENCE</scope>
    <source>
        <strain evidence="1">AP13</strain>
    </source>
</reference>
<name>A0A8T0V213_PANVG</name>
<gene>
    <name evidence="1" type="ORF">PVAP13_3KG330000</name>
</gene>
<organism evidence="1 2">
    <name type="scientific">Panicum virgatum</name>
    <name type="common">Blackwell switchgrass</name>
    <dbReference type="NCBI Taxonomy" id="38727"/>
    <lineage>
        <taxon>Eukaryota</taxon>
        <taxon>Viridiplantae</taxon>
        <taxon>Streptophyta</taxon>
        <taxon>Embryophyta</taxon>
        <taxon>Tracheophyta</taxon>
        <taxon>Spermatophyta</taxon>
        <taxon>Magnoliopsida</taxon>
        <taxon>Liliopsida</taxon>
        <taxon>Poales</taxon>
        <taxon>Poaceae</taxon>
        <taxon>PACMAD clade</taxon>
        <taxon>Panicoideae</taxon>
        <taxon>Panicodae</taxon>
        <taxon>Paniceae</taxon>
        <taxon>Panicinae</taxon>
        <taxon>Panicum</taxon>
        <taxon>Panicum sect. Hiantes</taxon>
    </lineage>
</organism>
<accession>A0A8T0V213</accession>
<comment type="caution">
    <text evidence="1">The sequence shown here is derived from an EMBL/GenBank/DDBJ whole genome shotgun (WGS) entry which is preliminary data.</text>
</comment>
<feature type="non-terminal residue" evidence="1">
    <location>
        <position position="1"/>
    </location>
</feature>
<sequence length="106" mass="12076">YLSDSKLLIQTLTSDNPIQATTNYRIRSQLSEIMLNTQGRNAQYIKIQRTQNSQEHRLAKQAATFTGNTHCLFSCFHLDHTSNCPVRHALQSVQWGSFSLFSVTCI</sequence>
<evidence type="ECO:0000313" key="1">
    <source>
        <dbReference type="EMBL" id="KAG2626219.1"/>
    </source>
</evidence>
<dbReference type="EMBL" id="CM029041">
    <property type="protein sequence ID" value="KAG2626219.1"/>
    <property type="molecule type" value="Genomic_DNA"/>
</dbReference>
<evidence type="ECO:0000313" key="2">
    <source>
        <dbReference type="Proteomes" id="UP000823388"/>
    </source>
</evidence>
<proteinExistence type="predicted"/>
<dbReference type="Proteomes" id="UP000823388">
    <property type="component" value="Chromosome 3K"/>
</dbReference>
<keyword evidence="2" id="KW-1185">Reference proteome</keyword>